<keyword evidence="8" id="KW-1185">Reference proteome</keyword>
<comment type="caution">
    <text evidence="7">The sequence shown here is derived from an EMBL/GenBank/DDBJ whole genome shotgun (WGS) entry which is preliminary data.</text>
</comment>
<evidence type="ECO:0000313" key="8">
    <source>
        <dbReference type="Proteomes" id="UP000322876"/>
    </source>
</evidence>
<comment type="subunit">
    <text evidence="6">The basal body constitutes a major portion of the flagellar organelle and consists of a number of rings mounted on a central rod.</text>
</comment>
<organism evidence="7 8">
    <name type="scientific">Deferribacter autotrophicus</name>
    <dbReference type="NCBI Taxonomy" id="500465"/>
    <lineage>
        <taxon>Bacteria</taxon>
        <taxon>Pseudomonadati</taxon>
        <taxon>Deferribacterota</taxon>
        <taxon>Deferribacteres</taxon>
        <taxon>Deferribacterales</taxon>
        <taxon>Deferribacteraceae</taxon>
        <taxon>Deferribacter</taxon>
    </lineage>
</organism>
<keyword evidence="7" id="KW-0966">Cell projection</keyword>
<gene>
    <name evidence="7" type="primary">flgB</name>
    <name evidence="7" type="ORF">FHQ18_10790</name>
</gene>
<proteinExistence type="inferred from homology"/>
<comment type="similarity">
    <text evidence="2 6">Belongs to the flagella basal body rod proteins family.</text>
</comment>
<comment type="function">
    <text evidence="5 6">Structural component of flagellum, the bacterial motility apparatus. Part of the rod structure of flagellar basal body.</text>
</comment>
<evidence type="ECO:0000256" key="2">
    <source>
        <dbReference type="ARBA" id="ARBA00009677"/>
    </source>
</evidence>
<keyword evidence="4 6" id="KW-0975">Bacterial flagellum</keyword>
<name>A0A5A8F5C1_9BACT</name>
<evidence type="ECO:0000256" key="4">
    <source>
        <dbReference type="ARBA" id="ARBA00023143"/>
    </source>
</evidence>
<protein>
    <recommendedName>
        <fullName evidence="3 6">Flagellar basal body rod protein FlgB</fullName>
    </recommendedName>
</protein>
<dbReference type="PROSITE" id="PS00588">
    <property type="entry name" value="FLAGELLA_BB_ROD"/>
    <property type="match status" value="1"/>
</dbReference>
<evidence type="ECO:0000313" key="7">
    <source>
        <dbReference type="EMBL" id="KAA0257047.1"/>
    </source>
</evidence>
<reference evidence="7 8" key="1">
    <citation type="submission" date="2019-06" db="EMBL/GenBank/DDBJ databases">
        <title>Genomic insights into carbon and energy metabolism of Deferribacter autotrophicus revealed new metabolic traits in the phylum Deferribacteres.</title>
        <authorList>
            <person name="Slobodkin A.I."/>
            <person name="Slobodkina G.B."/>
            <person name="Allioux M."/>
            <person name="Alain K."/>
            <person name="Jebbar M."/>
            <person name="Shadrin V."/>
            <person name="Kublanov I.V."/>
            <person name="Toshchakov S.V."/>
            <person name="Bonch-Osmolovskaya E.A."/>
        </authorList>
    </citation>
    <scope>NUCLEOTIDE SEQUENCE [LARGE SCALE GENOMIC DNA]</scope>
    <source>
        <strain evidence="7 8">SL50</strain>
    </source>
</reference>
<evidence type="ECO:0000256" key="6">
    <source>
        <dbReference type="PIRNR" id="PIRNR002889"/>
    </source>
</evidence>
<evidence type="ECO:0000256" key="5">
    <source>
        <dbReference type="ARBA" id="ARBA00024934"/>
    </source>
</evidence>
<sequence length="134" mass="15173">MNIFSATQIDKLGFALDVTSYKNKIIAENIANVDTPFYKAKKLDFNEVMKNAFDNGKKLPLYVTNPKHLMGKNDLISPASFVKYQNNMSVRNDGNDVNLEYEMSEMASNGILFNMLSQITGYEFTRLKSAIQGR</sequence>
<dbReference type="InterPro" id="IPR019776">
    <property type="entry name" value="Flagellar_basal_body_rod_CS"/>
</dbReference>
<dbReference type="PIRSF" id="PIRSF002889">
    <property type="entry name" value="Rod_FlgB"/>
    <property type="match status" value="1"/>
</dbReference>
<accession>A0A5A8F5C1</accession>
<dbReference type="AlphaFoldDB" id="A0A5A8F5C1"/>
<dbReference type="GO" id="GO:0030694">
    <property type="term" value="C:bacterial-type flagellum basal body, rod"/>
    <property type="evidence" value="ECO:0007669"/>
    <property type="project" value="InterPro"/>
</dbReference>
<dbReference type="OrthoDB" id="9792068at2"/>
<comment type="subcellular location">
    <subcellularLocation>
        <location evidence="1 6">Bacterial flagellum basal body</location>
    </subcellularLocation>
</comment>
<dbReference type="RefSeq" id="WP_149267192.1">
    <property type="nucleotide sequence ID" value="NZ_VFJB01000009.1"/>
</dbReference>
<dbReference type="EMBL" id="VFJB01000009">
    <property type="protein sequence ID" value="KAA0257047.1"/>
    <property type="molecule type" value="Genomic_DNA"/>
</dbReference>
<dbReference type="NCBIfam" id="TIGR01396">
    <property type="entry name" value="FlgB"/>
    <property type="match status" value="1"/>
</dbReference>
<keyword evidence="7" id="KW-0282">Flagellum</keyword>
<keyword evidence="7" id="KW-0969">Cilium</keyword>
<evidence type="ECO:0000256" key="3">
    <source>
        <dbReference type="ARBA" id="ARBA00014376"/>
    </source>
</evidence>
<dbReference type="GO" id="GO:0071973">
    <property type="term" value="P:bacterial-type flagellum-dependent cell motility"/>
    <property type="evidence" value="ECO:0007669"/>
    <property type="project" value="InterPro"/>
</dbReference>
<dbReference type="InterPro" id="IPR006300">
    <property type="entry name" value="FlgB"/>
</dbReference>
<evidence type="ECO:0000256" key="1">
    <source>
        <dbReference type="ARBA" id="ARBA00004117"/>
    </source>
</evidence>
<dbReference type="Proteomes" id="UP000322876">
    <property type="component" value="Unassembled WGS sequence"/>
</dbReference>